<protein>
    <submittedName>
        <fullName evidence="2">Uncharacterized protein</fullName>
    </submittedName>
</protein>
<sequence length="84" mass="8041">MSQVPRADSGFPPSADARGRRGAPPAALCGFVLLLALMSGAAYAVGHSVGPVAPGMHGTGSGGSDGRDGSGDMGGMTMEHGSGG</sequence>
<keyword evidence="3" id="KW-1185">Reference proteome</keyword>
<dbReference type="EMBL" id="JBHSDP010000029">
    <property type="protein sequence ID" value="MFC4333185.1"/>
    <property type="molecule type" value="Genomic_DNA"/>
</dbReference>
<comment type="caution">
    <text evidence="2">The sequence shown here is derived from an EMBL/GenBank/DDBJ whole genome shotgun (WGS) entry which is preliminary data.</text>
</comment>
<proteinExistence type="predicted"/>
<evidence type="ECO:0000313" key="2">
    <source>
        <dbReference type="EMBL" id="MFC4333185.1"/>
    </source>
</evidence>
<organism evidence="2 3">
    <name type="scientific">Streptomyces andamanensis</name>
    <dbReference type="NCBI Taxonomy" id="1565035"/>
    <lineage>
        <taxon>Bacteria</taxon>
        <taxon>Bacillati</taxon>
        <taxon>Actinomycetota</taxon>
        <taxon>Actinomycetes</taxon>
        <taxon>Kitasatosporales</taxon>
        <taxon>Streptomycetaceae</taxon>
        <taxon>Streptomyces</taxon>
    </lineage>
</organism>
<name>A0ABV8TRQ1_9ACTN</name>
<evidence type="ECO:0000256" key="1">
    <source>
        <dbReference type="SAM" id="MobiDB-lite"/>
    </source>
</evidence>
<gene>
    <name evidence="2" type="ORF">ACFPC0_36600</name>
</gene>
<reference evidence="3" key="1">
    <citation type="journal article" date="2019" name="Int. J. Syst. Evol. Microbiol.">
        <title>The Global Catalogue of Microorganisms (GCM) 10K type strain sequencing project: providing services to taxonomists for standard genome sequencing and annotation.</title>
        <authorList>
            <consortium name="The Broad Institute Genomics Platform"/>
            <consortium name="The Broad Institute Genome Sequencing Center for Infectious Disease"/>
            <person name="Wu L."/>
            <person name="Ma J."/>
        </authorList>
    </citation>
    <scope>NUCLEOTIDE SEQUENCE [LARGE SCALE GENOMIC DNA]</scope>
    <source>
        <strain evidence="3">PCU 347</strain>
    </source>
</reference>
<feature type="region of interest" description="Disordered" evidence="1">
    <location>
        <begin position="49"/>
        <end position="84"/>
    </location>
</feature>
<dbReference type="Proteomes" id="UP001595824">
    <property type="component" value="Unassembled WGS sequence"/>
</dbReference>
<dbReference type="RefSeq" id="WP_381744528.1">
    <property type="nucleotide sequence ID" value="NZ_JBHSDP010000029.1"/>
</dbReference>
<feature type="compositionally biased region" description="Low complexity" evidence="1">
    <location>
        <begin position="12"/>
        <end position="23"/>
    </location>
</feature>
<feature type="region of interest" description="Disordered" evidence="1">
    <location>
        <begin position="1"/>
        <end position="23"/>
    </location>
</feature>
<accession>A0ABV8TRQ1</accession>
<evidence type="ECO:0000313" key="3">
    <source>
        <dbReference type="Proteomes" id="UP001595824"/>
    </source>
</evidence>